<evidence type="ECO:0000256" key="1">
    <source>
        <dbReference type="ARBA" id="ARBA00013260"/>
    </source>
</evidence>
<dbReference type="NCBIfam" id="TIGR00447">
    <property type="entry name" value="pth"/>
    <property type="match status" value="1"/>
</dbReference>
<dbReference type="GO" id="GO:0004045">
    <property type="term" value="F:peptidyl-tRNA hydrolase activity"/>
    <property type="evidence" value="ECO:0007669"/>
    <property type="project" value="UniProtKB-UniRule"/>
</dbReference>
<dbReference type="PROSITE" id="PS01195">
    <property type="entry name" value="PEPT_TRNA_HYDROL_1"/>
    <property type="match status" value="1"/>
</dbReference>
<keyword evidence="2 7" id="KW-0820">tRNA-binding</keyword>
<dbReference type="InterPro" id="IPR018171">
    <property type="entry name" value="Pept_tRNA_hydro_CS"/>
</dbReference>
<dbReference type="PANTHER" id="PTHR17224">
    <property type="entry name" value="PEPTIDYL-TRNA HYDROLASE"/>
    <property type="match status" value="1"/>
</dbReference>
<proteinExistence type="inferred from homology"/>
<name>A0A521E1Y4_9BACT</name>
<evidence type="ECO:0000256" key="3">
    <source>
        <dbReference type="ARBA" id="ARBA00022801"/>
    </source>
</evidence>
<feature type="binding site" evidence="7">
    <location>
        <position position="64"/>
    </location>
    <ligand>
        <name>tRNA</name>
        <dbReference type="ChEBI" id="CHEBI:17843"/>
    </ligand>
</feature>
<feature type="binding site" evidence="7">
    <location>
        <position position="112"/>
    </location>
    <ligand>
        <name>tRNA</name>
        <dbReference type="ChEBI" id="CHEBI:17843"/>
    </ligand>
</feature>
<feature type="binding site" evidence="7">
    <location>
        <position position="14"/>
    </location>
    <ligand>
        <name>tRNA</name>
        <dbReference type="ChEBI" id="CHEBI:17843"/>
    </ligand>
</feature>
<comment type="catalytic activity">
    <reaction evidence="7 8">
        <text>an N-acyl-L-alpha-aminoacyl-tRNA + H2O = an N-acyl-L-amino acid + a tRNA + H(+)</text>
        <dbReference type="Rhea" id="RHEA:54448"/>
        <dbReference type="Rhea" id="RHEA-COMP:10123"/>
        <dbReference type="Rhea" id="RHEA-COMP:13883"/>
        <dbReference type="ChEBI" id="CHEBI:15377"/>
        <dbReference type="ChEBI" id="CHEBI:15378"/>
        <dbReference type="ChEBI" id="CHEBI:59874"/>
        <dbReference type="ChEBI" id="CHEBI:78442"/>
        <dbReference type="ChEBI" id="CHEBI:138191"/>
        <dbReference type="EC" id="3.1.1.29"/>
    </reaction>
</comment>
<dbReference type="InterPro" id="IPR001328">
    <property type="entry name" value="Pept_tRNA_hydro"/>
</dbReference>
<dbReference type="GO" id="GO:0006515">
    <property type="term" value="P:protein quality control for misfolded or incompletely synthesized proteins"/>
    <property type="evidence" value="ECO:0007669"/>
    <property type="project" value="UniProtKB-UniRule"/>
</dbReference>
<evidence type="ECO:0000256" key="2">
    <source>
        <dbReference type="ARBA" id="ARBA00022555"/>
    </source>
</evidence>
<evidence type="ECO:0000256" key="6">
    <source>
        <dbReference type="ARBA" id="ARBA00050038"/>
    </source>
</evidence>
<comment type="function">
    <text evidence="7">Hydrolyzes ribosome-free peptidyl-tRNAs (with 1 or more amino acids incorporated), which drop off the ribosome during protein synthesis, or as a result of ribosome stalling.</text>
</comment>
<dbReference type="GO" id="GO:0072344">
    <property type="term" value="P:rescue of stalled ribosome"/>
    <property type="evidence" value="ECO:0007669"/>
    <property type="project" value="UniProtKB-UniRule"/>
</dbReference>
<evidence type="ECO:0000313" key="11">
    <source>
        <dbReference type="Proteomes" id="UP000317557"/>
    </source>
</evidence>
<comment type="similarity">
    <text evidence="5 7 9">Belongs to the PTH family.</text>
</comment>
<evidence type="ECO:0000256" key="7">
    <source>
        <dbReference type="HAMAP-Rule" id="MF_00083"/>
    </source>
</evidence>
<comment type="subunit">
    <text evidence="7">Monomer.</text>
</comment>
<accession>A0A521E1Y4</accession>
<feature type="active site" description="Proton acceptor" evidence="7">
    <location>
        <position position="19"/>
    </location>
</feature>
<evidence type="ECO:0000256" key="5">
    <source>
        <dbReference type="ARBA" id="ARBA00038063"/>
    </source>
</evidence>
<comment type="function">
    <text evidence="7">Catalyzes the release of premature peptidyl moieties from peptidyl-tRNA molecules trapped in stalled 50S ribosomal subunits, and thus maintains levels of free tRNAs and 50S ribosomes.</text>
</comment>
<dbReference type="CDD" id="cd00462">
    <property type="entry name" value="PTH"/>
    <property type="match status" value="1"/>
</dbReference>
<keyword evidence="11" id="KW-1185">Reference proteome</keyword>
<dbReference type="Pfam" id="PF01195">
    <property type="entry name" value="Pept_tRNA_hydro"/>
    <property type="match status" value="1"/>
</dbReference>
<dbReference type="EC" id="3.1.1.29" evidence="1 7"/>
<feature type="site" description="Stabilizes the basic form of H active site to accept a proton" evidence="7">
    <location>
        <position position="91"/>
    </location>
</feature>
<dbReference type="GO" id="GO:0005737">
    <property type="term" value="C:cytoplasm"/>
    <property type="evidence" value="ECO:0007669"/>
    <property type="project" value="UniProtKB-SubCell"/>
</dbReference>
<evidence type="ECO:0000256" key="9">
    <source>
        <dbReference type="RuleBase" id="RU004320"/>
    </source>
</evidence>
<dbReference type="PANTHER" id="PTHR17224:SF1">
    <property type="entry name" value="PEPTIDYL-TRNA HYDROLASE"/>
    <property type="match status" value="1"/>
</dbReference>
<gene>
    <name evidence="7" type="primary">pth</name>
    <name evidence="10" type="ORF">SAMN06265219_11091</name>
</gene>
<dbReference type="Gene3D" id="3.40.50.1470">
    <property type="entry name" value="Peptidyl-tRNA hydrolase"/>
    <property type="match status" value="1"/>
</dbReference>
<sequence>MSLIIGLGNIGQEYEGTRHNIGFEIVDVIADTLSTTFGPGDGPFVVAEGRHKGRKVVLIKPTTYMNRSGTAMRKALNRYKTDHRDSLVIYDDLNLDVGIIRLRPKGSAGGHNGIADIIEKLGTNEFPRMRFGIGSDFARGKQVDYVLSPFKKSDQPFLEEGMQKAHDAALSFVRDGISKTMNLYN</sequence>
<evidence type="ECO:0000256" key="4">
    <source>
        <dbReference type="ARBA" id="ARBA00022884"/>
    </source>
</evidence>
<dbReference type="FunFam" id="3.40.50.1470:FF:000001">
    <property type="entry name" value="Peptidyl-tRNA hydrolase"/>
    <property type="match status" value="1"/>
</dbReference>
<dbReference type="AlphaFoldDB" id="A0A521E1Y4"/>
<protein>
    <recommendedName>
        <fullName evidence="6 7">Peptidyl-tRNA hydrolase</fullName>
        <shortName evidence="7">Pth</shortName>
        <ecNumber evidence="1 7">3.1.1.29</ecNumber>
    </recommendedName>
</protein>
<dbReference type="Proteomes" id="UP000317557">
    <property type="component" value="Unassembled WGS sequence"/>
</dbReference>
<feature type="binding site" evidence="7">
    <location>
        <position position="66"/>
    </location>
    <ligand>
        <name>tRNA</name>
        <dbReference type="ChEBI" id="CHEBI:17843"/>
    </ligand>
</feature>
<reference evidence="10 11" key="1">
    <citation type="submission" date="2017-05" db="EMBL/GenBank/DDBJ databases">
        <authorList>
            <person name="Varghese N."/>
            <person name="Submissions S."/>
        </authorList>
    </citation>
    <scope>NUCLEOTIDE SEQUENCE [LARGE SCALE GENOMIC DNA]</scope>
    <source>
        <strain evidence="10 11">DSM 21985</strain>
    </source>
</reference>
<comment type="subcellular location">
    <subcellularLocation>
        <location evidence="7">Cytoplasm</location>
    </subcellularLocation>
</comment>
<keyword evidence="3 7" id="KW-0378">Hydrolase</keyword>
<dbReference type="RefSeq" id="WP_142454905.1">
    <property type="nucleotide sequence ID" value="NZ_FXTP01000010.1"/>
</dbReference>
<keyword evidence="4 7" id="KW-0694">RNA-binding</keyword>
<dbReference type="EMBL" id="FXTP01000010">
    <property type="protein sequence ID" value="SMO77966.1"/>
    <property type="molecule type" value="Genomic_DNA"/>
</dbReference>
<evidence type="ECO:0000313" key="10">
    <source>
        <dbReference type="EMBL" id="SMO77966.1"/>
    </source>
</evidence>
<dbReference type="InterPro" id="IPR036416">
    <property type="entry name" value="Pept_tRNA_hydro_sf"/>
</dbReference>
<dbReference type="SUPFAM" id="SSF53178">
    <property type="entry name" value="Peptidyl-tRNA hydrolase-like"/>
    <property type="match status" value="1"/>
</dbReference>
<evidence type="ECO:0000256" key="8">
    <source>
        <dbReference type="RuleBase" id="RU000673"/>
    </source>
</evidence>
<dbReference type="GO" id="GO:0000049">
    <property type="term" value="F:tRNA binding"/>
    <property type="evidence" value="ECO:0007669"/>
    <property type="project" value="UniProtKB-UniRule"/>
</dbReference>
<dbReference type="HAMAP" id="MF_00083">
    <property type="entry name" value="Pept_tRNA_hydro_bact"/>
    <property type="match status" value="1"/>
</dbReference>
<feature type="site" description="Discriminates between blocked and unblocked aminoacyl-tRNA" evidence="7">
    <location>
        <position position="9"/>
    </location>
</feature>
<organism evidence="10 11">
    <name type="scientific">Gracilimonas mengyeensis</name>
    <dbReference type="NCBI Taxonomy" id="1302730"/>
    <lineage>
        <taxon>Bacteria</taxon>
        <taxon>Pseudomonadati</taxon>
        <taxon>Balneolota</taxon>
        <taxon>Balneolia</taxon>
        <taxon>Balneolales</taxon>
        <taxon>Balneolaceae</taxon>
        <taxon>Gracilimonas</taxon>
    </lineage>
</organism>
<keyword evidence="7" id="KW-0963">Cytoplasm</keyword>
<dbReference type="OrthoDB" id="9800507at2"/>